<organism evidence="2 3">
    <name type="scientific">Candidatus Ichthyocystis hellenicum</name>
    <dbReference type="NCBI Taxonomy" id="1561003"/>
    <lineage>
        <taxon>Bacteria</taxon>
        <taxon>Pseudomonadati</taxon>
        <taxon>Pseudomonadota</taxon>
        <taxon>Betaproteobacteria</taxon>
        <taxon>Burkholderiales</taxon>
        <taxon>Candidatus Ichthyocystis</taxon>
    </lineage>
</organism>
<evidence type="ECO:0000256" key="1">
    <source>
        <dbReference type="SAM" id="MobiDB-lite"/>
    </source>
</evidence>
<dbReference type="OrthoDB" id="9873433at2"/>
<dbReference type="PROSITE" id="PS00018">
    <property type="entry name" value="EF_HAND_1"/>
    <property type="match status" value="1"/>
</dbReference>
<gene>
    <name evidence="2" type="ORF">Ark11_0834</name>
</gene>
<accession>A0A0S4M1K9</accession>
<dbReference type="Proteomes" id="UP000198651">
    <property type="component" value="Chromosome I"/>
</dbReference>
<protein>
    <recommendedName>
        <fullName evidence="4">EF-hand domain-containing protein</fullName>
    </recommendedName>
</protein>
<name>A0A0S4M1K9_9BURK</name>
<evidence type="ECO:0008006" key="4">
    <source>
        <dbReference type="Google" id="ProtNLM"/>
    </source>
</evidence>
<proteinExistence type="predicted"/>
<keyword evidence="3" id="KW-1185">Reference proteome</keyword>
<dbReference type="EMBL" id="LN906597">
    <property type="protein sequence ID" value="CUT17657.1"/>
    <property type="molecule type" value="Genomic_DNA"/>
</dbReference>
<sequence>MNSIGLQKVCSCPNSSGEFVDPSHECLESGRVLCSLKIVDVKGGGAIAGGISSSYDSSAVAASSITGIGGNEGSESGSGLCSLKIVDIRGHDDSSTASFCTSSLPDESLQGICYGYASCDDLDAIKDVYKDDFFQLYAKGNGYELTEDFLSKINEYKAEFSSKVDLILSNLNVFLAEEVVTTTIEDFMSKVCSSFCRSFFSIRPKCIDFLQSYVVPLLEEKCLNSSVICAGTKRNMTYPEVERFFLYYVTSLERLVMLRAVGFWDKFRNANEYVLSLASSIDYSNPFNHFDSGSQTDITNINHPSAFVYKFGRYISFVASSKVDSVVSYLVSKCSVELKKTAYSKCFNIAFNGHDPYIGIKQFRNGLKAFILKEFNDKMVKEKVNDTLGKFFDRLVVWDDVNAIAVERSSSVVFDDITKYSYKLLEGNIHRSIDDTAMHFQVVLSSYRKFQLNVHPDDFLCDKYGYIIDPGSMDVYKDDFFQLHPERMGYQLTEDFLSVVNKCRGEFITRVDTILSSLSGIFFGRFSKSTIVCFMNGISSSFCEAVCDLRPKCIEVLQSYVVPLIIKTVFYCNVVDNNSSRSMTHNEMEQFFMHYVTSLERVIMLRAINHWHNLCKSNGHILALVPGIDYSNPFHHFYSGEKNSDNLLSHPPAFVYNFGSYISFVAFYKIDEIVSDFVKRNSIVLKNTVHRKCCDTSKYSRDPYVDFGNLIKGLRNFVLKEFRSKIIEEGVIDSLGSFLSRSIIWDKYEIGSEDAEGHHSSIIDEIIDYMYKSLEYSVYDDIRNTAMHFQCISVLASFSKKPKVIYKLGAIIDRFELNVHPDDCSRILFVREKTSLRIVRHLTNIFSRMLKDKVALKSGEVVCKESWSRDYDELRAVALKSLEPIFKDEHVELIKALSKSRIVDMTKGVVASCVIRKISDDDKINIAERAKYRGKELDSSIRRAWSYAISDLDSENVDGSSSVNVGLYEPDCKWGVEFSYCDSFVISNARERFLSKFRVIIYNKFCEMLKSKHELYADKVIDDDYLNDVLKELSPIVQKEFSNFVESGSAFEEISKIMSGLRAEIDSDNDRELTNQEVSVILGRFVKLSDNELKYLFRKVKEESVNYVVLLSAPNSEEGGVSKSLDSNILLNVVDYESNRKLADIRFSFIEKFRPVVIKTINSLFMSSDSLLDSLDDILEHVTPGLSKQCQDMFKDEGFLSRAESLLEDSVKVESFASGYHSLSDKNRILGSFISSISVALDSLIRECATSLIVGATSSDDQQLDLDRNVLVNNVDSECNKKLADIRFSFIERFRPIVVSAVESLTVSSDLSPHNDLDNILSRVRVGLVGKQCHDMFMEEGFFARAESLVEEVMKGGAFVNDAHVLSEKNRILGSFVGSISVALDCLIKECAASLISVVASSSERKRVDVSLGDADDLDGAGSKDLGKRITVFKVEDDDVPEVVVNLDDDGSENIGRKRTRKRRHIDSDFSCKVESDGEPEVIVSLDDDDFECGVNRSMVKRVTGRRTKHLDKDSTSSHGEDVLWV</sequence>
<dbReference type="RefSeq" id="WP_092343501.1">
    <property type="nucleotide sequence ID" value="NZ_LN906597.1"/>
</dbReference>
<evidence type="ECO:0000313" key="3">
    <source>
        <dbReference type="Proteomes" id="UP000198651"/>
    </source>
</evidence>
<feature type="region of interest" description="Disordered" evidence="1">
    <location>
        <begin position="1507"/>
        <end position="1526"/>
    </location>
</feature>
<dbReference type="InterPro" id="IPR018247">
    <property type="entry name" value="EF_Hand_1_Ca_BS"/>
</dbReference>
<feature type="compositionally biased region" description="Basic and acidic residues" evidence="1">
    <location>
        <begin position="1511"/>
        <end position="1526"/>
    </location>
</feature>
<reference evidence="3" key="1">
    <citation type="submission" date="2015-11" db="EMBL/GenBank/DDBJ databases">
        <authorList>
            <person name="Seth-Smith H.M.B."/>
        </authorList>
    </citation>
    <scope>NUCLEOTIDE SEQUENCE [LARGE SCALE GENOMIC DNA]</scope>
    <source>
        <strain evidence="3">2013Ark11</strain>
    </source>
</reference>
<evidence type="ECO:0000313" key="2">
    <source>
        <dbReference type="EMBL" id="CUT17657.1"/>
    </source>
</evidence>